<protein>
    <submittedName>
        <fullName evidence="1">Uncharacterized protein</fullName>
    </submittedName>
</protein>
<organism evidence="1 2">
    <name type="scientific">Pleurodeles waltl</name>
    <name type="common">Iberian ribbed newt</name>
    <dbReference type="NCBI Taxonomy" id="8319"/>
    <lineage>
        <taxon>Eukaryota</taxon>
        <taxon>Metazoa</taxon>
        <taxon>Chordata</taxon>
        <taxon>Craniata</taxon>
        <taxon>Vertebrata</taxon>
        <taxon>Euteleostomi</taxon>
        <taxon>Amphibia</taxon>
        <taxon>Batrachia</taxon>
        <taxon>Caudata</taxon>
        <taxon>Salamandroidea</taxon>
        <taxon>Salamandridae</taxon>
        <taxon>Pleurodelinae</taxon>
        <taxon>Pleurodeles</taxon>
    </lineage>
</organism>
<proteinExistence type="predicted"/>
<reference evidence="1" key="1">
    <citation type="journal article" date="2022" name="bioRxiv">
        <title>Sequencing and chromosome-scale assembly of the giantPleurodeles waltlgenome.</title>
        <authorList>
            <person name="Brown T."/>
            <person name="Elewa A."/>
            <person name="Iarovenko S."/>
            <person name="Subramanian E."/>
            <person name="Araus A.J."/>
            <person name="Petzold A."/>
            <person name="Susuki M."/>
            <person name="Suzuki K.-i.T."/>
            <person name="Hayashi T."/>
            <person name="Toyoda A."/>
            <person name="Oliveira C."/>
            <person name="Osipova E."/>
            <person name="Leigh N.D."/>
            <person name="Simon A."/>
            <person name="Yun M.H."/>
        </authorList>
    </citation>
    <scope>NUCLEOTIDE SEQUENCE</scope>
    <source>
        <strain evidence="1">20211129_DDA</strain>
        <tissue evidence="1">Liver</tissue>
    </source>
</reference>
<dbReference type="Proteomes" id="UP001066276">
    <property type="component" value="Chromosome 3_1"/>
</dbReference>
<comment type="caution">
    <text evidence="1">The sequence shown here is derived from an EMBL/GenBank/DDBJ whole genome shotgun (WGS) entry which is preliminary data.</text>
</comment>
<evidence type="ECO:0000313" key="2">
    <source>
        <dbReference type="Proteomes" id="UP001066276"/>
    </source>
</evidence>
<dbReference type="EMBL" id="JANPWB010000005">
    <property type="protein sequence ID" value="KAJ1184375.1"/>
    <property type="molecule type" value="Genomic_DNA"/>
</dbReference>
<name>A0AAV7U5N7_PLEWA</name>
<gene>
    <name evidence="1" type="ORF">NDU88_001182</name>
</gene>
<accession>A0AAV7U5N7</accession>
<evidence type="ECO:0000313" key="1">
    <source>
        <dbReference type="EMBL" id="KAJ1184375.1"/>
    </source>
</evidence>
<dbReference type="AlphaFoldDB" id="A0AAV7U5N7"/>
<sequence>MVDGVGGNREAEMVFDAPTVGLSQNNDSYELKENITSDLFVDMEILEARAVGKLLNHLKKDRNTFLVIFRNEWRTPCSSTSSPLAIKYRRQTEAHRLERCDAGLCPCLSWAFHQAQDEGLPLSDLLEDLCCSHCKASGDRTLSPAYGENHEEALAEDSWPEEGEDVGP</sequence>
<keyword evidence="2" id="KW-1185">Reference proteome</keyword>